<feature type="transmembrane region" description="Helical" evidence="1">
    <location>
        <begin position="12"/>
        <end position="31"/>
    </location>
</feature>
<dbReference type="PANTHER" id="PTHR10587:SF125">
    <property type="entry name" value="POLYSACCHARIDE DEACETYLASE YHEN-RELATED"/>
    <property type="match status" value="1"/>
</dbReference>
<keyword evidence="1" id="KW-0472">Membrane</keyword>
<dbReference type="EMBL" id="JAVAMP010000003">
    <property type="protein sequence ID" value="MDP5274393.1"/>
    <property type="molecule type" value="Genomic_DNA"/>
</dbReference>
<keyword evidence="3" id="KW-0378">Hydrolase</keyword>
<protein>
    <submittedName>
        <fullName evidence="3">Polysaccharide deacetylase family protein</fullName>
        <ecNumber evidence="3">3.-.-.-</ecNumber>
    </submittedName>
</protein>
<reference evidence="3 4" key="1">
    <citation type="submission" date="2023-08" db="EMBL/GenBank/DDBJ databases">
        <authorList>
            <person name="Park J.-S."/>
        </authorList>
    </citation>
    <scope>NUCLEOTIDE SEQUENCE [LARGE SCALE GENOMIC DNA]</scope>
    <source>
        <strain evidence="3 4">2205SS18-9</strain>
    </source>
</reference>
<dbReference type="InterPro" id="IPR011330">
    <property type="entry name" value="Glyco_hydro/deAcase_b/a-brl"/>
</dbReference>
<organism evidence="3 4">
    <name type="scientific">Chengkuizengella axinellae</name>
    <dbReference type="NCBI Taxonomy" id="3064388"/>
    <lineage>
        <taxon>Bacteria</taxon>
        <taxon>Bacillati</taxon>
        <taxon>Bacillota</taxon>
        <taxon>Bacilli</taxon>
        <taxon>Bacillales</taxon>
        <taxon>Paenibacillaceae</taxon>
        <taxon>Chengkuizengella</taxon>
    </lineage>
</organism>
<keyword evidence="1" id="KW-0812">Transmembrane</keyword>
<dbReference type="Proteomes" id="UP001231941">
    <property type="component" value="Unassembled WGS sequence"/>
</dbReference>
<dbReference type="InterPro" id="IPR002509">
    <property type="entry name" value="NODB_dom"/>
</dbReference>
<feature type="domain" description="NodB homology" evidence="2">
    <location>
        <begin position="69"/>
        <end position="252"/>
    </location>
</feature>
<dbReference type="GO" id="GO:0016787">
    <property type="term" value="F:hydrolase activity"/>
    <property type="evidence" value="ECO:0007669"/>
    <property type="project" value="UniProtKB-KW"/>
</dbReference>
<keyword evidence="1" id="KW-1133">Transmembrane helix</keyword>
<gene>
    <name evidence="3" type="ORF">Q5Y73_09750</name>
</gene>
<dbReference type="CDD" id="cd10917">
    <property type="entry name" value="CE4_NodB_like_6s_7s"/>
    <property type="match status" value="1"/>
</dbReference>
<comment type="caution">
    <text evidence="3">The sequence shown here is derived from an EMBL/GenBank/DDBJ whole genome shotgun (WGS) entry which is preliminary data.</text>
</comment>
<proteinExistence type="predicted"/>
<dbReference type="InterPro" id="IPR050248">
    <property type="entry name" value="Polysacc_deacetylase_ArnD"/>
</dbReference>
<dbReference type="RefSeq" id="WP_305991704.1">
    <property type="nucleotide sequence ID" value="NZ_JAVAMP010000003.1"/>
</dbReference>
<dbReference type="PANTHER" id="PTHR10587">
    <property type="entry name" value="GLYCOSYL TRANSFERASE-RELATED"/>
    <property type="match status" value="1"/>
</dbReference>
<dbReference type="EC" id="3.-.-.-" evidence="3"/>
<evidence type="ECO:0000313" key="3">
    <source>
        <dbReference type="EMBL" id="MDP5274393.1"/>
    </source>
</evidence>
<dbReference type="PROSITE" id="PS51677">
    <property type="entry name" value="NODB"/>
    <property type="match status" value="1"/>
</dbReference>
<sequence length="270" mass="30579">MNKFTKKWVANIFIIWGLSILICIYPNQLMIEASEQSTAKDGEHPTLFTYPLQKQYPETVAYFGTDSKNEIVLTFDDGPDEKFTPQILDVLKKHNVKATFFLLGKQAEKHPQIVKRIQKEGHNIGNHTYKHSNLHIKGNKKFQEEILKTSQVLKQIVGYEPRLFRAPLGKLNGNLVESLGELNYFVVGWSVDSHDWTTKSVYQITTNVVSSIHPGAIILMHGGDYGGVDLSYSIKALDQIIPQLKEKGMNFVTVSELLHISDQREGISLP</sequence>
<name>A0ABT9IYT8_9BACL</name>
<evidence type="ECO:0000313" key="4">
    <source>
        <dbReference type="Proteomes" id="UP001231941"/>
    </source>
</evidence>
<evidence type="ECO:0000256" key="1">
    <source>
        <dbReference type="SAM" id="Phobius"/>
    </source>
</evidence>
<accession>A0ABT9IYT8</accession>
<dbReference type="Gene3D" id="3.20.20.370">
    <property type="entry name" value="Glycoside hydrolase/deacetylase"/>
    <property type="match status" value="1"/>
</dbReference>
<dbReference type="SUPFAM" id="SSF88713">
    <property type="entry name" value="Glycoside hydrolase/deacetylase"/>
    <property type="match status" value="1"/>
</dbReference>
<keyword evidence="4" id="KW-1185">Reference proteome</keyword>
<evidence type="ECO:0000259" key="2">
    <source>
        <dbReference type="PROSITE" id="PS51677"/>
    </source>
</evidence>
<dbReference type="Pfam" id="PF01522">
    <property type="entry name" value="Polysacc_deac_1"/>
    <property type="match status" value="1"/>
</dbReference>